<sequence length="570" mass="64605">MKISSGTPNLTSKFVYTWGYARNELFLDMYLAEVAVPGHEVGMYEPDFGWIIYDYRPLVSLLAILEHLEELSFYVICRFPEDLFNAVREHHPSCRLNLSTDEFFEVDMVRRLESAIFAPALPKDLFPLNLILSRNLQSLILCYPLAPEGTHPQNPQSEKCLHFVSRVPNLKHLGVFKLIDEEIHQSKVMEYLTATSKAPSAASLESLSFLQSDEGSCEAILTKMSIVLDLSNLRSLDIHLSPDAALLEKVAPSLRSLERLFVRLDPGLPQNSQLENDDSQAIAAIRAFRPLRYLHLSLIRSVSGLYNILLQHGKSLRGLAIEVSELNDGDFLAYAYPPLNSRGIRHLAQLCPGLEELRLPIKRSIGRPSECDKYRALGRFDSLRTLILDLDCGSRRYLADPEQQRCRKILQNFATDEALVTGIWKIITAHQATRKLKNLRCIPFGQPFDNIAWDYAANSLGRSFLARRLGFPTFGNFEIVEIGSQEREVRMQVLSALLDTEDYEDDDDNDDEDHEDLEEVLNDIWPGNTDWGKCWKSFPLQVDGPSASIPSSRTSLLSRAFATVRNIVHL</sequence>
<organism evidence="1 2">
    <name type="scientific">Aspergillus cavernicola</name>
    <dbReference type="NCBI Taxonomy" id="176166"/>
    <lineage>
        <taxon>Eukaryota</taxon>
        <taxon>Fungi</taxon>
        <taxon>Dikarya</taxon>
        <taxon>Ascomycota</taxon>
        <taxon>Pezizomycotina</taxon>
        <taxon>Eurotiomycetes</taxon>
        <taxon>Eurotiomycetidae</taxon>
        <taxon>Eurotiales</taxon>
        <taxon>Aspergillaceae</taxon>
        <taxon>Aspergillus</taxon>
        <taxon>Aspergillus subgen. Nidulantes</taxon>
    </lineage>
</organism>
<evidence type="ECO:0000313" key="2">
    <source>
        <dbReference type="Proteomes" id="UP001610335"/>
    </source>
</evidence>
<evidence type="ECO:0000313" key="1">
    <source>
        <dbReference type="EMBL" id="KAL2818170.1"/>
    </source>
</evidence>
<dbReference type="SUPFAM" id="SSF52047">
    <property type="entry name" value="RNI-like"/>
    <property type="match status" value="1"/>
</dbReference>
<dbReference type="Gene3D" id="3.80.10.10">
    <property type="entry name" value="Ribonuclease Inhibitor"/>
    <property type="match status" value="1"/>
</dbReference>
<keyword evidence="2" id="KW-1185">Reference proteome</keyword>
<name>A0ABR4HRQ3_9EURO</name>
<reference evidence="1 2" key="1">
    <citation type="submission" date="2024-07" db="EMBL/GenBank/DDBJ databases">
        <title>Section-level genome sequencing and comparative genomics of Aspergillus sections Usti and Cavernicolus.</title>
        <authorList>
            <consortium name="Lawrence Berkeley National Laboratory"/>
            <person name="Nybo J.L."/>
            <person name="Vesth T.C."/>
            <person name="Theobald S."/>
            <person name="Frisvad J.C."/>
            <person name="Larsen T.O."/>
            <person name="Kjaerboelling I."/>
            <person name="Rothschild-Mancinelli K."/>
            <person name="Lyhne E.K."/>
            <person name="Kogle M.E."/>
            <person name="Barry K."/>
            <person name="Clum A."/>
            <person name="Na H."/>
            <person name="Ledsgaard L."/>
            <person name="Lin J."/>
            <person name="Lipzen A."/>
            <person name="Kuo A."/>
            <person name="Riley R."/>
            <person name="Mondo S."/>
            <person name="LaButti K."/>
            <person name="Haridas S."/>
            <person name="Pangalinan J."/>
            <person name="Salamov A.A."/>
            <person name="Simmons B.A."/>
            <person name="Magnuson J.K."/>
            <person name="Chen J."/>
            <person name="Drula E."/>
            <person name="Henrissat B."/>
            <person name="Wiebenga A."/>
            <person name="Lubbers R.J."/>
            <person name="Gomes A.C."/>
            <person name="Makela M.R."/>
            <person name="Stajich J."/>
            <person name="Grigoriev I.V."/>
            <person name="Mortensen U.H."/>
            <person name="De vries R.P."/>
            <person name="Baker S.E."/>
            <person name="Andersen M.R."/>
        </authorList>
    </citation>
    <scope>NUCLEOTIDE SEQUENCE [LARGE SCALE GENOMIC DNA]</scope>
    <source>
        <strain evidence="1 2">CBS 600.67</strain>
    </source>
</reference>
<accession>A0ABR4HRQ3</accession>
<proteinExistence type="predicted"/>
<comment type="caution">
    <text evidence="1">The sequence shown here is derived from an EMBL/GenBank/DDBJ whole genome shotgun (WGS) entry which is preliminary data.</text>
</comment>
<dbReference type="EMBL" id="JBFXLS010000086">
    <property type="protein sequence ID" value="KAL2818170.1"/>
    <property type="molecule type" value="Genomic_DNA"/>
</dbReference>
<dbReference type="Proteomes" id="UP001610335">
    <property type="component" value="Unassembled WGS sequence"/>
</dbReference>
<gene>
    <name evidence="1" type="ORF">BDW59DRAFT_165618</name>
</gene>
<evidence type="ECO:0008006" key="3">
    <source>
        <dbReference type="Google" id="ProtNLM"/>
    </source>
</evidence>
<dbReference type="InterPro" id="IPR032675">
    <property type="entry name" value="LRR_dom_sf"/>
</dbReference>
<protein>
    <recommendedName>
        <fullName evidence="3">F-box domain-containing protein</fullName>
    </recommendedName>
</protein>